<reference evidence="3" key="1">
    <citation type="submission" date="2020-07" db="EMBL/GenBank/DDBJ databases">
        <title>Genome sequence and genetic diversity analysis of an under-domesticated orphan crop, white fonio (Digitaria exilis).</title>
        <authorList>
            <person name="Bennetzen J.L."/>
            <person name="Chen S."/>
            <person name="Ma X."/>
            <person name="Wang X."/>
            <person name="Yssel A.E.J."/>
            <person name="Chaluvadi S.R."/>
            <person name="Johnson M."/>
            <person name="Gangashetty P."/>
            <person name="Hamidou F."/>
            <person name="Sanogo M.D."/>
            <person name="Zwaenepoel A."/>
            <person name="Wallace J."/>
            <person name="Van De Peer Y."/>
            <person name="Van Deynze A."/>
        </authorList>
    </citation>
    <scope>NUCLEOTIDE SEQUENCE</scope>
    <source>
        <tissue evidence="3">Leaves</tissue>
    </source>
</reference>
<dbReference type="AlphaFoldDB" id="A0A835ESU9"/>
<evidence type="ECO:0000313" key="4">
    <source>
        <dbReference type="Proteomes" id="UP000636709"/>
    </source>
</evidence>
<accession>A0A835ESU9</accession>
<keyword evidence="1" id="KW-0732">Signal</keyword>
<dbReference type="Proteomes" id="UP000636709">
    <property type="component" value="Unassembled WGS sequence"/>
</dbReference>
<comment type="caution">
    <text evidence="3">The sequence shown here is derived from an EMBL/GenBank/DDBJ whole genome shotgun (WGS) entry which is preliminary data.</text>
</comment>
<evidence type="ECO:0000256" key="1">
    <source>
        <dbReference type="SAM" id="SignalP"/>
    </source>
</evidence>
<dbReference type="EMBL" id="JACEFO010001739">
    <property type="protein sequence ID" value="KAF8713879.1"/>
    <property type="molecule type" value="Genomic_DNA"/>
</dbReference>
<dbReference type="EMBL" id="JACEFO010003067">
    <property type="protein sequence ID" value="KAF8644709.1"/>
    <property type="molecule type" value="Genomic_DNA"/>
</dbReference>
<feature type="signal peptide" evidence="1">
    <location>
        <begin position="1"/>
        <end position="20"/>
    </location>
</feature>
<feature type="chain" id="PRO_5033642812" evidence="1">
    <location>
        <begin position="21"/>
        <end position="37"/>
    </location>
</feature>
<organism evidence="3 4">
    <name type="scientific">Digitaria exilis</name>
    <dbReference type="NCBI Taxonomy" id="1010633"/>
    <lineage>
        <taxon>Eukaryota</taxon>
        <taxon>Viridiplantae</taxon>
        <taxon>Streptophyta</taxon>
        <taxon>Embryophyta</taxon>
        <taxon>Tracheophyta</taxon>
        <taxon>Spermatophyta</taxon>
        <taxon>Magnoliopsida</taxon>
        <taxon>Liliopsida</taxon>
        <taxon>Poales</taxon>
        <taxon>Poaceae</taxon>
        <taxon>PACMAD clade</taxon>
        <taxon>Panicoideae</taxon>
        <taxon>Panicodae</taxon>
        <taxon>Paniceae</taxon>
        <taxon>Anthephorinae</taxon>
        <taxon>Digitaria</taxon>
    </lineage>
</organism>
<name>A0A835ESU9_9POAL</name>
<keyword evidence="4" id="KW-1185">Reference proteome</keyword>
<evidence type="ECO:0000313" key="2">
    <source>
        <dbReference type="EMBL" id="KAF8644709.1"/>
    </source>
</evidence>
<gene>
    <name evidence="3" type="ORF">HU200_027857</name>
    <name evidence="2" type="ORF">HU200_066375</name>
</gene>
<evidence type="ECO:0000313" key="3">
    <source>
        <dbReference type="EMBL" id="KAF8713879.1"/>
    </source>
</evidence>
<protein>
    <submittedName>
        <fullName evidence="3">Uncharacterized protein</fullName>
    </submittedName>
</protein>
<sequence length="37" mass="4371">MKKHFWLLLNYMGLLLRVHGEDSTLLMKVVFQPAVEL</sequence>
<proteinExistence type="predicted"/>